<gene>
    <name evidence="1" type="ORF">PMAA_089870</name>
</gene>
<dbReference type="PhylomeDB" id="B6QEW6"/>
<evidence type="ECO:0000313" key="1">
    <source>
        <dbReference type="EMBL" id="EEA25021.1"/>
    </source>
</evidence>
<evidence type="ECO:0000313" key="2">
    <source>
        <dbReference type="Proteomes" id="UP000001294"/>
    </source>
</evidence>
<keyword evidence="2" id="KW-1185">Reference proteome</keyword>
<protein>
    <submittedName>
        <fullName evidence="1">Uncharacterized protein</fullName>
    </submittedName>
</protein>
<dbReference type="HOGENOM" id="CLU_1461794_0_0_1"/>
<proteinExistence type="predicted"/>
<sequence length="185" mass="20944">MAIPSIKDVSRSYAVYMGHSIITHEDKLRPRLQSCLHAMKVTGRERVALVQFRGGVPQFQTELTTNPLGDWQIHMGDEGVNFDSHFFGFFTQLYALDEKEPVIADIIAIAGLDGHAYGSWQGRGNLGRMWLRDFLSKDLPQCRTMIYRYNSRSSSHGVDTILDYGRELMEEIKKIRNTETGGSAS</sequence>
<dbReference type="EMBL" id="DS995901">
    <property type="protein sequence ID" value="EEA25021.1"/>
    <property type="molecule type" value="Genomic_DNA"/>
</dbReference>
<organism evidence="1 2">
    <name type="scientific">Talaromyces marneffei (strain ATCC 18224 / CBS 334.59 / QM 7333)</name>
    <name type="common">Penicillium marneffei</name>
    <dbReference type="NCBI Taxonomy" id="441960"/>
    <lineage>
        <taxon>Eukaryota</taxon>
        <taxon>Fungi</taxon>
        <taxon>Dikarya</taxon>
        <taxon>Ascomycota</taxon>
        <taxon>Pezizomycotina</taxon>
        <taxon>Eurotiomycetes</taxon>
        <taxon>Eurotiomycetidae</taxon>
        <taxon>Eurotiales</taxon>
        <taxon>Trichocomaceae</taxon>
        <taxon>Talaromyces</taxon>
        <taxon>Talaromyces sect. Talaromyces</taxon>
    </lineage>
</organism>
<accession>B6QEW6</accession>
<dbReference type="AlphaFoldDB" id="B6QEW6"/>
<name>B6QEW6_TALMQ</name>
<reference evidence="2" key="1">
    <citation type="journal article" date="2015" name="Genome Announc.">
        <title>Genome sequence of the AIDS-associated pathogen Penicillium marneffei (ATCC18224) and its near taxonomic relative Talaromyces stipitatus (ATCC10500).</title>
        <authorList>
            <person name="Nierman W.C."/>
            <person name="Fedorova-Abrams N.D."/>
            <person name="Andrianopoulos A."/>
        </authorList>
    </citation>
    <scope>NUCLEOTIDE SEQUENCE [LARGE SCALE GENOMIC DNA]</scope>
    <source>
        <strain evidence="2">ATCC 18224 / CBS 334.59 / QM 7333</strain>
    </source>
</reference>
<dbReference type="Proteomes" id="UP000001294">
    <property type="component" value="Unassembled WGS sequence"/>
</dbReference>
<dbReference type="VEuPathDB" id="FungiDB:PMAA_089870"/>